<dbReference type="InterPro" id="IPR018764">
    <property type="entry name" value="RskA_C"/>
</dbReference>
<feature type="compositionally biased region" description="Basic and acidic residues" evidence="11">
    <location>
        <begin position="36"/>
        <end position="54"/>
    </location>
</feature>
<evidence type="ECO:0000256" key="2">
    <source>
        <dbReference type="ARBA" id="ARBA00004236"/>
    </source>
</evidence>
<evidence type="ECO:0000313" key="14">
    <source>
        <dbReference type="EMBL" id="MEZ0491174.1"/>
    </source>
</evidence>
<feature type="region of interest" description="Disordered" evidence="11">
    <location>
        <begin position="36"/>
        <end position="62"/>
    </location>
</feature>
<keyword evidence="4 12" id="KW-0812">Transmembrane</keyword>
<evidence type="ECO:0000256" key="1">
    <source>
        <dbReference type="ARBA" id="ARBA00004167"/>
    </source>
</evidence>
<keyword evidence="15" id="KW-1185">Reference proteome</keyword>
<proteinExistence type="predicted"/>
<evidence type="ECO:0000256" key="5">
    <source>
        <dbReference type="ARBA" id="ARBA00022989"/>
    </source>
</evidence>
<dbReference type="PANTHER" id="PTHR37461:SF1">
    <property type="entry name" value="ANTI-SIGMA-K FACTOR RSKA"/>
    <property type="match status" value="1"/>
</dbReference>
<evidence type="ECO:0000256" key="12">
    <source>
        <dbReference type="SAM" id="Phobius"/>
    </source>
</evidence>
<gene>
    <name evidence="14" type="ORF">AB2L28_02855</name>
</gene>
<comment type="subcellular location">
    <subcellularLocation>
        <location evidence="2">Cell membrane</location>
    </subcellularLocation>
    <subcellularLocation>
        <location evidence="1">Membrane</location>
        <topology evidence="1">Single-pass membrane protein</topology>
    </subcellularLocation>
</comment>
<sequence>MKRHETRHETRDDPLLAAAWALDALDDDERAAYEERLRSHRDERADADSLRETASRLSVGTPAPPHLRAAVLAAVADTPQEPAPANVVDLPAHRARRRGPSRWSALVAAAGILLGAVGLGVGVVNRSGGSDVSAQQEARDRITDLLTRPGVRVSTVGASGGGTATLVQAGGEVGVLTSGLPDAGPGRGYQLWLAEGEDLTSAGMLHVTSSGGSAVVVPAAAATGVGISVEPDGGSRQPTTDPVVFTDLVG</sequence>
<evidence type="ECO:0000256" key="9">
    <source>
        <dbReference type="ARBA" id="ARBA00029829"/>
    </source>
</evidence>
<dbReference type="InterPro" id="IPR051474">
    <property type="entry name" value="Anti-sigma-K/W_factor"/>
</dbReference>
<evidence type="ECO:0000256" key="4">
    <source>
        <dbReference type="ARBA" id="ARBA00022692"/>
    </source>
</evidence>
<keyword evidence="5 12" id="KW-1133">Transmembrane helix</keyword>
<dbReference type="InterPro" id="IPR041916">
    <property type="entry name" value="Anti_sigma_zinc_sf"/>
</dbReference>
<evidence type="ECO:0000256" key="8">
    <source>
        <dbReference type="ARBA" id="ARBA00023163"/>
    </source>
</evidence>
<evidence type="ECO:0000256" key="3">
    <source>
        <dbReference type="ARBA" id="ARBA00022475"/>
    </source>
</evidence>
<accession>A0ABV4HXM7</accession>
<evidence type="ECO:0000256" key="10">
    <source>
        <dbReference type="ARBA" id="ARBA00030803"/>
    </source>
</evidence>
<keyword evidence="8" id="KW-0804">Transcription</keyword>
<comment type="caution">
    <text evidence="14">The sequence shown here is derived from an EMBL/GenBank/DDBJ whole genome shotgun (WGS) entry which is preliminary data.</text>
</comment>
<feature type="domain" description="Anti-sigma K factor RskA C-terminal" evidence="13">
    <location>
        <begin position="106"/>
        <end position="243"/>
    </location>
</feature>
<dbReference type="Pfam" id="PF10099">
    <property type="entry name" value="RskA_C"/>
    <property type="match status" value="1"/>
</dbReference>
<feature type="transmembrane region" description="Helical" evidence="12">
    <location>
        <begin position="103"/>
        <end position="124"/>
    </location>
</feature>
<dbReference type="RefSeq" id="WP_370717198.1">
    <property type="nucleotide sequence ID" value="NZ_JBGGTQ010000001.1"/>
</dbReference>
<reference evidence="14 15" key="1">
    <citation type="submission" date="2024-07" db="EMBL/GenBank/DDBJ databases">
        <authorList>
            <person name="Thanompreechachai J."/>
            <person name="Duangmal K."/>
        </authorList>
    </citation>
    <scope>NUCLEOTIDE SEQUENCE [LARGE SCALE GENOMIC DNA]</scope>
    <source>
        <strain evidence="14 15">TBRC 1896</strain>
    </source>
</reference>
<evidence type="ECO:0000313" key="15">
    <source>
        <dbReference type="Proteomes" id="UP001566476"/>
    </source>
</evidence>
<evidence type="ECO:0000256" key="7">
    <source>
        <dbReference type="ARBA" id="ARBA00023136"/>
    </source>
</evidence>
<name>A0ABV4HXM7_9ACTN</name>
<keyword evidence="3" id="KW-1003">Cell membrane</keyword>
<dbReference type="EMBL" id="JBGGTQ010000001">
    <property type="protein sequence ID" value="MEZ0491174.1"/>
    <property type="molecule type" value="Genomic_DNA"/>
</dbReference>
<protein>
    <recommendedName>
        <fullName evidence="10">Regulator of SigK</fullName>
    </recommendedName>
    <alternativeName>
        <fullName evidence="9">Sigma-K anti-sigma factor RskA</fullName>
    </alternativeName>
</protein>
<organism evidence="14 15">
    <name type="scientific">Kineococcus mangrovi</name>
    <dbReference type="NCBI Taxonomy" id="1660183"/>
    <lineage>
        <taxon>Bacteria</taxon>
        <taxon>Bacillati</taxon>
        <taxon>Actinomycetota</taxon>
        <taxon>Actinomycetes</taxon>
        <taxon>Kineosporiales</taxon>
        <taxon>Kineosporiaceae</taxon>
        <taxon>Kineococcus</taxon>
    </lineage>
</organism>
<dbReference type="PANTHER" id="PTHR37461">
    <property type="entry name" value="ANTI-SIGMA-K FACTOR RSKA"/>
    <property type="match status" value="1"/>
</dbReference>
<keyword evidence="7 12" id="KW-0472">Membrane</keyword>
<evidence type="ECO:0000259" key="13">
    <source>
        <dbReference type="Pfam" id="PF10099"/>
    </source>
</evidence>
<dbReference type="Proteomes" id="UP001566476">
    <property type="component" value="Unassembled WGS sequence"/>
</dbReference>
<evidence type="ECO:0000256" key="11">
    <source>
        <dbReference type="SAM" id="MobiDB-lite"/>
    </source>
</evidence>
<dbReference type="Gene3D" id="1.10.10.1320">
    <property type="entry name" value="Anti-sigma factor, zinc-finger domain"/>
    <property type="match status" value="1"/>
</dbReference>
<keyword evidence="6" id="KW-0805">Transcription regulation</keyword>
<evidence type="ECO:0000256" key="6">
    <source>
        <dbReference type="ARBA" id="ARBA00023015"/>
    </source>
</evidence>